<evidence type="ECO:0000313" key="1">
    <source>
        <dbReference type="EMBL" id="KAF4612177.1"/>
    </source>
</evidence>
<dbReference type="Proteomes" id="UP000521872">
    <property type="component" value="Unassembled WGS sequence"/>
</dbReference>
<organism evidence="1 2">
    <name type="scientific">Agrocybe pediades</name>
    <dbReference type="NCBI Taxonomy" id="84607"/>
    <lineage>
        <taxon>Eukaryota</taxon>
        <taxon>Fungi</taxon>
        <taxon>Dikarya</taxon>
        <taxon>Basidiomycota</taxon>
        <taxon>Agaricomycotina</taxon>
        <taxon>Agaricomycetes</taxon>
        <taxon>Agaricomycetidae</taxon>
        <taxon>Agaricales</taxon>
        <taxon>Agaricineae</taxon>
        <taxon>Strophariaceae</taxon>
        <taxon>Agrocybe</taxon>
    </lineage>
</organism>
<gene>
    <name evidence="1" type="ORF">D9613_003990</name>
</gene>
<dbReference type="EMBL" id="JAACJL010000057">
    <property type="protein sequence ID" value="KAF4612177.1"/>
    <property type="molecule type" value="Genomic_DNA"/>
</dbReference>
<dbReference type="AlphaFoldDB" id="A0A8H4VJQ3"/>
<evidence type="ECO:0000313" key="2">
    <source>
        <dbReference type="Proteomes" id="UP000521872"/>
    </source>
</evidence>
<proteinExistence type="predicted"/>
<accession>A0A8H4VJQ3</accession>
<reference evidence="1 2" key="1">
    <citation type="submission" date="2019-12" db="EMBL/GenBank/DDBJ databases">
        <authorList>
            <person name="Floudas D."/>
            <person name="Bentzer J."/>
            <person name="Ahren D."/>
            <person name="Johansson T."/>
            <person name="Persson P."/>
            <person name="Tunlid A."/>
        </authorList>
    </citation>
    <scope>NUCLEOTIDE SEQUENCE [LARGE SCALE GENOMIC DNA]</scope>
    <source>
        <strain evidence="1 2">CBS 102.39</strain>
    </source>
</reference>
<keyword evidence="2" id="KW-1185">Reference proteome</keyword>
<protein>
    <submittedName>
        <fullName evidence="1">Uncharacterized protein</fullName>
    </submittedName>
</protein>
<comment type="caution">
    <text evidence="1">The sequence shown here is derived from an EMBL/GenBank/DDBJ whole genome shotgun (WGS) entry which is preliminary data.</text>
</comment>
<name>A0A8H4VJQ3_9AGAR</name>
<sequence length="125" mass="14611">MLGPIISVNGFVFCQEHGEEFCHRCCYDHRMTNNYQVEEELGEEIEFNMAFSLDNRDSFNVYDLGAVKAGGKKSESYKCSTHNKVDCKTCFDWVGFITKQAKEAESREAWLKKREKYHNKFDEVD</sequence>